<evidence type="ECO:0000313" key="4">
    <source>
        <dbReference type="Proteomes" id="UP000255061"/>
    </source>
</evidence>
<evidence type="ECO:0000313" key="3">
    <source>
        <dbReference type="EMBL" id="SUI67985.1"/>
    </source>
</evidence>
<feature type="region of interest" description="Disordered" evidence="1">
    <location>
        <begin position="603"/>
        <end position="630"/>
    </location>
</feature>
<keyword evidence="2" id="KW-0812">Transmembrane</keyword>
<evidence type="ECO:0000256" key="1">
    <source>
        <dbReference type="SAM" id="MobiDB-lite"/>
    </source>
</evidence>
<dbReference type="RefSeq" id="WP_115405608.1">
    <property type="nucleotide sequence ID" value="NZ_UGYV01000001.1"/>
</dbReference>
<reference evidence="3 4" key="1">
    <citation type="submission" date="2018-06" db="EMBL/GenBank/DDBJ databases">
        <authorList>
            <consortium name="Pathogen Informatics"/>
            <person name="Doyle S."/>
        </authorList>
    </citation>
    <scope>NUCLEOTIDE SEQUENCE [LARGE SCALE GENOMIC DNA]</scope>
    <source>
        <strain evidence="3 4">NCTC10736</strain>
    </source>
</reference>
<feature type="compositionally biased region" description="Polar residues" evidence="1">
    <location>
        <begin position="12"/>
        <end position="27"/>
    </location>
</feature>
<keyword evidence="2" id="KW-1133">Transmembrane helix</keyword>
<dbReference type="AlphaFoldDB" id="A0A379ZV15"/>
<keyword evidence="2" id="KW-0472">Membrane</keyword>
<feature type="region of interest" description="Disordered" evidence="1">
    <location>
        <begin position="1"/>
        <end position="30"/>
    </location>
</feature>
<dbReference type="InterPro" id="IPR021730">
    <property type="entry name" value="YdbH"/>
</dbReference>
<proteinExistence type="predicted"/>
<accession>A0A379ZV15</accession>
<protein>
    <submittedName>
        <fullName evidence="3">Dicarboxylate transport</fullName>
    </submittedName>
</protein>
<dbReference type="Pfam" id="PF11739">
    <property type="entry name" value="YdbH-like"/>
    <property type="match status" value="1"/>
</dbReference>
<name>A0A379ZV15_9GAMM</name>
<dbReference type="EMBL" id="UGYV01000001">
    <property type="protein sequence ID" value="SUI67985.1"/>
    <property type="molecule type" value="Genomic_DNA"/>
</dbReference>
<dbReference type="Proteomes" id="UP000255061">
    <property type="component" value="Unassembled WGS sequence"/>
</dbReference>
<feature type="transmembrane region" description="Helical" evidence="2">
    <location>
        <begin position="55"/>
        <end position="75"/>
    </location>
</feature>
<sequence>MPIPNKPKSHKQSSQSAANHRAQQNEPSVIPADADGVVIEKKSSQGRGIFPFKKALLLTSLSGILFGAACIIWIINTQTEKLIMQAANYALSGMDSELIDIHLGNSQLEQWRITSANLRVHDSNITLNNLNVALTLDWPQSFAELKKYSQLSYLTQKITKITTGDIEVELGESLFLRNRSAIDEQGPAFALDIKSLPLIDIGKTDFILKAQHDLPAYHLVMDKLSLNGTGKINSEFSHAGESIAQLNAQLTAQEWQLESHIALAPLLASLHQISLRQHKDSVLSQLSELDQQWQALAIDLQGQLVSHSRLGLISGELASQNKLDNPKVTLNQLAALQLTPTSGLDFKPTVEFGIAGHFTELGLTLEPFSLALSPNSEQQQQLMQLLDEPLSKPVSQTSTPTSQRVLTLLSGLKTTEAPMGIALTLTKPLHYPLTRPQKAQPSPLTQSTRIQLPHVQLKTLGSKIITQLDLDNLEIEHSATALQFTTDWRVNAEQQFPLKLTDLWLNASQDLGWNSAKLSSSGQFSFTRSLNTTDWQFTTTPINPVKSTIASQQPTVQFALEGLKLYSPTEQQATKSTELSLGNISLDALAQLKLSSQTQYVQQNRGPNSLSNVTLNTRSNTGPTNPNTNRLNIALPPLALTLEQLYFSQTSQSVASIDSADAVTSRSDISAAAFSITSQQDMSFDLSNAETPINALLALPWSNKLEWQISQLNIDKLLSSKGRSRKETVLKLDKSALTQTLEWKNNTLLGNEQWQVGTVKLQSQHKLSFATATKPLALTGQWVVDTSMTEALALLNQTQPVPSDLNVTGNNQLQAQFTLTQLRDQAQFAMQITQSMTELNGFYKDIIFEGGKLQAQCEFTWGLSHKQEAHKNLQDKGNVSSLSKLNCPQTLMTFNLFNPGFPLTDIEVAADIALSKDAAKLPDNWIQQLTGLSDTDVSMTAKGKVLSGQFLLPEFSLKLQDKSHAYLLLQGMSLEEVLRIQPQTGIYADGIFDGVLPVDLVDGKVSITGGQLAARAPGGLIAISGNPAVEQMRQSQPYLDFVFSTMEHLQYSQLSSSFDMNQAWDAKLLVEVKGRSQGVERPIHLNYSHEENMLQLFKSLQIGNDLQDRIEKSVK</sequence>
<gene>
    <name evidence="3" type="ORF">NCTC10736_00993</name>
</gene>
<evidence type="ECO:0000256" key="2">
    <source>
        <dbReference type="SAM" id="Phobius"/>
    </source>
</evidence>
<organism evidence="3 4">
    <name type="scientific">Shewanella morhuae</name>
    <dbReference type="NCBI Taxonomy" id="365591"/>
    <lineage>
        <taxon>Bacteria</taxon>
        <taxon>Pseudomonadati</taxon>
        <taxon>Pseudomonadota</taxon>
        <taxon>Gammaproteobacteria</taxon>
        <taxon>Alteromonadales</taxon>
        <taxon>Shewanellaceae</taxon>
        <taxon>Shewanella</taxon>
    </lineage>
</organism>